<keyword evidence="1" id="KW-0812">Transmembrane</keyword>
<reference evidence="2" key="1">
    <citation type="submission" date="2024-03" db="EMBL/GenBank/DDBJ databases">
        <title>Diverse circular DNA viruses in blood, oral, and fecal samples of captive lemurs.</title>
        <authorList>
            <person name="Paietta E.N."/>
            <person name="Kraberger S."/>
            <person name="Lund M.C."/>
            <person name="Custer J.M."/>
            <person name="Vargas K.M."/>
            <person name="Ehmke E.E."/>
            <person name="Yoder A.D."/>
            <person name="Varsani A."/>
        </authorList>
    </citation>
    <scope>NUCLEOTIDE SEQUENCE</scope>
    <source>
        <strain evidence="2">Duke_24FF_1038</strain>
    </source>
</reference>
<sequence>MSSLATLFSQFTSWMGNIVNTMTTEGNEIMLLPVGVFVVGAAIGLAGRLIGR</sequence>
<dbReference type="EMBL" id="PP511497">
    <property type="protein sequence ID" value="XCD04720.1"/>
    <property type="molecule type" value="Genomic_DNA"/>
</dbReference>
<organism evidence="2">
    <name type="scientific">Dulem virus 71</name>
    <dbReference type="NCBI Taxonomy" id="3145782"/>
    <lineage>
        <taxon>Viruses</taxon>
        <taxon>Monodnaviria</taxon>
        <taxon>Loebvirae</taxon>
        <taxon>Hofneiviricota</taxon>
        <taxon>Faserviricetes</taxon>
        <taxon>Tubulavirales</taxon>
        <taxon>Inoviridae</taxon>
        <taxon>Inovirus</taxon>
    </lineage>
</organism>
<keyword evidence="1" id="KW-1133">Transmembrane helix</keyword>
<accession>A0AAU8AXN4</accession>
<feature type="transmembrane region" description="Helical" evidence="1">
    <location>
        <begin position="29"/>
        <end position="50"/>
    </location>
</feature>
<keyword evidence="1" id="KW-0472">Membrane</keyword>
<proteinExistence type="predicted"/>
<evidence type="ECO:0000256" key="1">
    <source>
        <dbReference type="SAM" id="Phobius"/>
    </source>
</evidence>
<protein>
    <submittedName>
        <fullName evidence="2">Uncharacterized protein</fullName>
    </submittedName>
</protein>
<name>A0AAU8AXN4_9VIRU</name>
<evidence type="ECO:0000313" key="2">
    <source>
        <dbReference type="EMBL" id="XCD04720.1"/>
    </source>
</evidence>